<gene>
    <name evidence="3" type="ORF">EHYA_06086</name>
</gene>
<evidence type="ECO:0000256" key="1">
    <source>
        <dbReference type="SAM" id="MobiDB-lite"/>
    </source>
</evidence>
<keyword evidence="2" id="KW-0812">Transmembrane</keyword>
<feature type="compositionally biased region" description="Low complexity" evidence="1">
    <location>
        <begin position="7"/>
        <end position="19"/>
    </location>
</feature>
<feature type="transmembrane region" description="Helical" evidence="2">
    <location>
        <begin position="88"/>
        <end position="106"/>
    </location>
</feature>
<evidence type="ECO:0000313" key="4">
    <source>
        <dbReference type="Proteomes" id="UP000286931"/>
    </source>
</evidence>
<dbReference type="Proteomes" id="UP000286931">
    <property type="component" value="Unassembled WGS sequence"/>
</dbReference>
<dbReference type="OrthoDB" id="3855413at2"/>
<comment type="caution">
    <text evidence="3">The sequence shown here is derived from an EMBL/GenBank/DDBJ whole genome shotgun (WGS) entry which is preliminary data.</text>
</comment>
<evidence type="ECO:0000256" key="2">
    <source>
        <dbReference type="SAM" id="Phobius"/>
    </source>
</evidence>
<dbReference type="AlphaFoldDB" id="A0A401YUX6"/>
<keyword evidence="4" id="KW-1185">Reference proteome</keyword>
<keyword evidence="2" id="KW-0472">Membrane</keyword>
<feature type="transmembrane region" description="Helical" evidence="2">
    <location>
        <begin position="63"/>
        <end position="82"/>
    </location>
</feature>
<evidence type="ECO:0000313" key="3">
    <source>
        <dbReference type="EMBL" id="GCD98379.1"/>
    </source>
</evidence>
<organism evidence="3 4">
    <name type="scientific">Embleya hyalina</name>
    <dbReference type="NCBI Taxonomy" id="516124"/>
    <lineage>
        <taxon>Bacteria</taxon>
        <taxon>Bacillati</taxon>
        <taxon>Actinomycetota</taxon>
        <taxon>Actinomycetes</taxon>
        <taxon>Kitasatosporales</taxon>
        <taxon>Streptomycetaceae</taxon>
        <taxon>Embleya</taxon>
    </lineage>
</organism>
<reference evidence="3 4" key="1">
    <citation type="submission" date="2018-12" db="EMBL/GenBank/DDBJ databases">
        <title>Draft genome sequence of Embleya hyalina NBRC 13850T.</title>
        <authorList>
            <person name="Komaki H."/>
            <person name="Hosoyama A."/>
            <person name="Kimura A."/>
            <person name="Ichikawa N."/>
            <person name="Tamura T."/>
        </authorList>
    </citation>
    <scope>NUCLEOTIDE SEQUENCE [LARGE SCALE GENOMIC DNA]</scope>
    <source>
        <strain evidence="3 4">NBRC 13850</strain>
    </source>
</reference>
<feature type="region of interest" description="Disordered" evidence="1">
    <location>
        <begin position="1"/>
        <end position="28"/>
    </location>
</feature>
<keyword evidence="2" id="KW-1133">Transmembrane helix</keyword>
<dbReference type="RefSeq" id="WP_126640279.1">
    <property type="nucleotide sequence ID" value="NZ_BIFH01000027.1"/>
</dbReference>
<protein>
    <submittedName>
        <fullName evidence="3">Uncharacterized protein</fullName>
    </submittedName>
</protein>
<sequence length="111" mass="11588">MAHTIRRTASAAPAAPAGAHRPRLTLNSDGRAHPRENALVAAVVLFALVAGICAFFKDMHILGAWTALAGVVTGLISQMFSATTEERAVTVLALGVSAVALFMNMFHGGLY</sequence>
<name>A0A401YUX6_9ACTN</name>
<accession>A0A401YUX6</accession>
<feature type="transmembrane region" description="Helical" evidence="2">
    <location>
        <begin position="38"/>
        <end position="56"/>
    </location>
</feature>
<proteinExistence type="predicted"/>
<dbReference type="EMBL" id="BIFH01000027">
    <property type="protein sequence ID" value="GCD98379.1"/>
    <property type="molecule type" value="Genomic_DNA"/>
</dbReference>